<evidence type="ECO:0000259" key="1">
    <source>
        <dbReference type="Pfam" id="PF00534"/>
    </source>
</evidence>
<dbReference type="Pfam" id="PF00534">
    <property type="entry name" value="Glycos_transf_1"/>
    <property type="match status" value="1"/>
</dbReference>
<protein>
    <submittedName>
        <fullName evidence="2">Glycosyltransferase</fullName>
        <ecNumber evidence="2">2.4.-.-</ecNumber>
    </submittedName>
</protein>
<keyword evidence="3" id="KW-1185">Reference proteome</keyword>
<dbReference type="RefSeq" id="WP_083870966.1">
    <property type="nucleotide sequence ID" value="NZ_CP102252.1"/>
</dbReference>
<accession>A0ABY5V8P7</accession>
<dbReference type="PANTHER" id="PTHR12526:SF630">
    <property type="entry name" value="GLYCOSYLTRANSFERASE"/>
    <property type="match status" value="1"/>
</dbReference>
<dbReference type="EC" id="2.4.-.-" evidence="2"/>
<organism evidence="2 3">
    <name type="scientific">Alistipes senegalensis JC50</name>
    <dbReference type="NCBI Taxonomy" id="1033732"/>
    <lineage>
        <taxon>Bacteria</taxon>
        <taxon>Pseudomonadati</taxon>
        <taxon>Bacteroidota</taxon>
        <taxon>Bacteroidia</taxon>
        <taxon>Bacteroidales</taxon>
        <taxon>Rikenellaceae</taxon>
        <taxon>Alistipes</taxon>
    </lineage>
</organism>
<dbReference type="Proteomes" id="UP001058267">
    <property type="component" value="Chromosome"/>
</dbReference>
<dbReference type="SUPFAM" id="SSF53756">
    <property type="entry name" value="UDP-Glycosyltransferase/glycogen phosphorylase"/>
    <property type="match status" value="1"/>
</dbReference>
<dbReference type="PANTHER" id="PTHR12526">
    <property type="entry name" value="GLYCOSYLTRANSFERASE"/>
    <property type="match status" value="1"/>
</dbReference>
<gene>
    <name evidence="2" type="ORF">NQ519_15670</name>
</gene>
<name>A0ABY5V8P7_9BACT</name>
<evidence type="ECO:0000313" key="2">
    <source>
        <dbReference type="EMBL" id="UWN65152.1"/>
    </source>
</evidence>
<reference evidence="2" key="1">
    <citation type="journal article" date="2022" name="Cell">
        <title>Design, construction, and in vivo augmentation of a complex gut microbiome.</title>
        <authorList>
            <person name="Cheng A.G."/>
            <person name="Ho P.Y."/>
            <person name="Aranda-Diaz A."/>
            <person name="Jain S."/>
            <person name="Yu F.B."/>
            <person name="Meng X."/>
            <person name="Wang M."/>
            <person name="Iakiviak M."/>
            <person name="Nagashima K."/>
            <person name="Zhao A."/>
            <person name="Murugkar P."/>
            <person name="Patil A."/>
            <person name="Atabakhsh K."/>
            <person name="Weakley A."/>
            <person name="Yan J."/>
            <person name="Brumbaugh A.R."/>
            <person name="Higginbottom S."/>
            <person name="Dimas A."/>
            <person name="Shiver A.L."/>
            <person name="Deutschbauer A."/>
            <person name="Neff N."/>
            <person name="Sonnenburg J.L."/>
            <person name="Huang K.C."/>
            <person name="Fischbach M.A."/>
        </authorList>
    </citation>
    <scope>NUCLEOTIDE SEQUENCE</scope>
    <source>
        <strain evidence="2">JC50</strain>
    </source>
</reference>
<dbReference type="InterPro" id="IPR001296">
    <property type="entry name" value="Glyco_trans_1"/>
</dbReference>
<dbReference type="EMBL" id="CP102252">
    <property type="protein sequence ID" value="UWN65152.1"/>
    <property type="molecule type" value="Genomic_DNA"/>
</dbReference>
<dbReference type="Gene3D" id="3.40.50.2000">
    <property type="entry name" value="Glycogen Phosphorylase B"/>
    <property type="match status" value="2"/>
</dbReference>
<evidence type="ECO:0000313" key="3">
    <source>
        <dbReference type="Proteomes" id="UP001058267"/>
    </source>
</evidence>
<keyword evidence="2" id="KW-0328">Glycosyltransferase</keyword>
<feature type="domain" description="Glycosyl transferase family 1" evidence="1">
    <location>
        <begin position="223"/>
        <end position="374"/>
    </location>
</feature>
<proteinExistence type="predicted"/>
<sequence length="395" mass="45423">MEDVLLEKSDHRHPDVIIFIHNINLCGGTEIMALNLMEAMNSSDLKCRILSLIPYKGDNENILSFHQSAVKQYLQIAKSPIYKLLAPQKHSHILKNLLSNVVETIQPKLLINFTYDLLPATPENNGKTQMCGIFHWSVYGYEQSIIKQIKHKPFFQRYLSSALFTYNTREIHHSLLRLDKLIVLTHAGKREALSLTPKICAKRIHVIPNFIPYDKPCQNISALNNKIAIFVGRLSNEKGCYRLLDIWEAISHKNPDWHLNIYGEGNEQRGMEYIIKQKKLPNIHFCGFQKDIANIYKNADILLCTSDSEGFGLVLVEAMYYGVIPFSFDCPVSPRELINNAGVLVRCYDCQEYAHLVNDLIASPDRMKQLQFNAITQAIKFYQSTIIEQWKRLIS</sequence>
<dbReference type="GO" id="GO:0016757">
    <property type="term" value="F:glycosyltransferase activity"/>
    <property type="evidence" value="ECO:0007669"/>
    <property type="project" value="UniProtKB-KW"/>
</dbReference>
<keyword evidence="2" id="KW-0808">Transferase</keyword>